<dbReference type="PROSITE" id="PS51318">
    <property type="entry name" value="TAT"/>
    <property type="match status" value="1"/>
</dbReference>
<keyword evidence="2" id="KW-0812">Transmembrane</keyword>
<evidence type="ECO:0000313" key="5">
    <source>
        <dbReference type="Proteomes" id="UP001522868"/>
    </source>
</evidence>
<organism evidence="4 5">
    <name type="scientific">Streptomyces lichenis</name>
    <dbReference type="NCBI Taxonomy" id="2306967"/>
    <lineage>
        <taxon>Bacteria</taxon>
        <taxon>Bacillati</taxon>
        <taxon>Actinomycetota</taxon>
        <taxon>Actinomycetes</taxon>
        <taxon>Kitasatosporales</taxon>
        <taxon>Streptomycetaceae</taxon>
        <taxon>Streptomyces</taxon>
    </lineage>
</organism>
<dbReference type="EMBL" id="JALPTH010000033">
    <property type="protein sequence ID" value="MCK8680948.1"/>
    <property type="molecule type" value="Genomic_DNA"/>
</dbReference>
<keyword evidence="2" id="KW-1133">Transmembrane helix</keyword>
<keyword evidence="2" id="KW-0472">Membrane</keyword>
<keyword evidence="3" id="KW-0732">Signal</keyword>
<evidence type="ECO:0008006" key="6">
    <source>
        <dbReference type="Google" id="ProtNLM"/>
    </source>
</evidence>
<proteinExistence type="predicted"/>
<evidence type="ECO:0000256" key="2">
    <source>
        <dbReference type="SAM" id="Phobius"/>
    </source>
</evidence>
<evidence type="ECO:0000313" key="4">
    <source>
        <dbReference type="EMBL" id="MCK8680948.1"/>
    </source>
</evidence>
<reference evidence="4 5" key="1">
    <citation type="submission" date="2022-04" db="EMBL/GenBank/DDBJ databases">
        <title>Streptomyces sp. nov. LCR6-01 isolated from Lichen of Dirinaria sp.</title>
        <authorList>
            <person name="Kanchanasin P."/>
            <person name="Tanasupawat S."/>
            <person name="Phongsopitanun W."/>
        </authorList>
    </citation>
    <scope>NUCLEOTIDE SEQUENCE [LARGE SCALE GENOMIC DNA]</scope>
    <source>
        <strain evidence="4 5">LCR6-01</strain>
    </source>
</reference>
<sequence length="112" mass="11099">MSVARRPLLTATAAGSLLAALWFVPSANATADQPPTGRDRAVAAAATPRTPSTPGTPSPPRVSTEKRSAAVVALADTGGVDTTPYLVGGAAFLGLGTGMVAFAVRRGARGAL</sequence>
<accession>A0ABT0IHZ1</accession>
<dbReference type="RefSeq" id="WP_248636776.1">
    <property type="nucleotide sequence ID" value="NZ_JALPTH010000033.1"/>
</dbReference>
<feature type="compositionally biased region" description="Low complexity" evidence="1">
    <location>
        <begin position="42"/>
        <end position="53"/>
    </location>
</feature>
<dbReference type="Proteomes" id="UP001522868">
    <property type="component" value="Unassembled WGS sequence"/>
</dbReference>
<evidence type="ECO:0000256" key="3">
    <source>
        <dbReference type="SAM" id="SignalP"/>
    </source>
</evidence>
<feature type="chain" id="PRO_5045445800" description="LPXTG cell wall anchor domain-containing protein" evidence="3">
    <location>
        <begin position="32"/>
        <end position="112"/>
    </location>
</feature>
<feature type="region of interest" description="Disordered" evidence="1">
    <location>
        <begin position="28"/>
        <end position="67"/>
    </location>
</feature>
<evidence type="ECO:0000256" key="1">
    <source>
        <dbReference type="SAM" id="MobiDB-lite"/>
    </source>
</evidence>
<feature type="signal peptide" evidence="3">
    <location>
        <begin position="1"/>
        <end position="31"/>
    </location>
</feature>
<name>A0ABT0IHZ1_9ACTN</name>
<dbReference type="InterPro" id="IPR006311">
    <property type="entry name" value="TAT_signal"/>
</dbReference>
<gene>
    <name evidence="4" type="ORF">M1O15_26875</name>
</gene>
<comment type="caution">
    <text evidence="4">The sequence shown here is derived from an EMBL/GenBank/DDBJ whole genome shotgun (WGS) entry which is preliminary data.</text>
</comment>
<feature type="transmembrane region" description="Helical" evidence="2">
    <location>
        <begin position="85"/>
        <end position="104"/>
    </location>
</feature>
<keyword evidence="5" id="KW-1185">Reference proteome</keyword>
<protein>
    <recommendedName>
        <fullName evidence="6">LPXTG cell wall anchor domain-containing protein</fullName>
    </recommendedName>
</protein>